<sequence>MSEPMADRKKWLLRGGVAAVVIAALVAGALVLFPGLGKNTITAYFPTTTGIYAGDDVRVLGVTVGKIESIDPSGDSAKVVMNVDRSVEIPADAKAIIVAPSLVAARFIQLTPVFEGGEEMTDGAEIPVERTAIPVEWDEIKTELTKLSTALGPQGSADQGSLGTFIDTAADNLDGNGDSLRATLRELSDTMKTLSDGRSDLFSTIRNLQTFVTALSSSNEQIVQFGGRLASVSSLLAENSDELGTALTDLDVAMGDVQRFVSENSEAISEQVGRLADATQVLAQKRPEIERVLHIAPNALANFNNIYNPAQGSLQGALATNNTANPINAVCGMIRGLENNNSDRSADLCTEFFGPVLNSVAVNYPGFLTNPALGAGALPGQIVYSPPSLEGSVPARTAKPIAGPLAGLPTIDVPKDLEGLLKPGGGR</sequence>
<keyword evidence="5" id="KW-1185">Reference proteome</keyword>
<dbReference type="AlphaFoldDB" id="A0A1G6NN01"/>
<proteinExistence type="predicted"/>
<protein>
    <submittedName>
        <fullName evidence="4">Phospholipid/cholesterol/gamma-HCH transport system substrate-binding protein</fullName>
    </submittedName>
</protein>
<feature type="transmembrane region" description="Helical" evidence="1">
    <location>
        <begin position="12"/>
        <end position="33"/>
    </location>
</feature>
<dbReference type="InterPro" id="IPR052336">
    <property type="entry name" value="MlaD_Phospholipid_Transporter"/>
</dbReference>
<keyword evidence="1" id="KW-0812">Transmembrane</keyword>
<keyword evidence="1" id="KW-0472">Membrane</keyword>
<dbReference type="PANTHER" id="PTHR33371">
    <property type="entry name" value="INTERMEMBRANE PHOSPHOLIPID TRANSPORT SYSTEM BINDING PROTEIN MLAD-RELATED"/>
    <property type="match status" value="1"/>
</dbReference>
<evidence type="ECO:0000313" key="5">
    <source>
        <dbReference type="Proteomes" id="UP000199417"/>
    </source>
</evidence>
<gene>
    <name evidence="4" type="ORF">SAMN05444580_101598</name>
</gene>
<dbReference type="Pfam" id="PF11887">
    <property type="entry name" value="Mce4_CUP1"/>
    <property type="match status" value="1"/>
</dbReference>
<dbReference type="InterPro" id="IPR024516">
    <property type="entry name" value="Mce_C"/>
</dbReference>
<dbReference type="InterPro" id="IPR003399">
    <property type="entry name" value="Mce/MlaD"/>
</dbReference>
<dbReference type="Proteomes" id="UP000199417">
    <property type="component" value="Unassembled WGS sequence"/>
</dbReference>
<dbReference type="GO" id="GO:0005576">
    <property type="term" value="C:extracellular region"/>
    <property type="evidence" value="ECO:0007669"/>
    <property type="project" value="TreeGrafter"/>
</dbReference>
<evidence type="ECO:0000259" key="2">
    <source>
        <dbReference type="Pfam" id="PF02470"/>
    </source>
</evidence>
<evidence type="ECO:0000259" key="3">
    <source>
        <dbReference type="Pfam" id="PF11887"/>
    </source>
</evidence>
<name>A0A1G6NN01_9NOCA</name>
<dbReference type="Gene3D" id="1.10.287.950">
    <property type="entry name" value="Methyl-accepting chemotaxis protein"/>
    <property type="match status" value="1"/>
</dbReference>
<dbReference type="RefSeq" id="WP_072843130.1">
    <property type="nucleotide sequence ID" value="NZ_FNAB01000001.1"/>
</dbReference>
<dbReference type="STRING" id="168276.SAMN05444580_101598"/>
<organism evidence="4 5">
    <name type="scientific">Rhodococcus tukisamuensis</name>
    <dbReference type="NCBI Taxonomy" id="168276"/>
    <lineage>
        <taxon>Bacteria</taxon>
        <taxon>Bacillati</taxon>
        <taxon>Actinomycetota</taxon>
        <taxon>Actinomycetes</taxon>
        <taxon>Mycobacteriales</taxon>
        <taxon>Nocardiaceae</taxon>
        <taxon>Rhodococcus</taxon>
    </lineage>
</organism>
<dbReference type="NCBIfam" id="TIGR00996">
    <property type="entry name" value="Mtu_fam_mce"/>
    <property type="match status" value="1"/>
</dbReference>
<evidence type="ECO:0000313" key="4">
    <source>
        <dbReference type="EMBL" id="SDC69119.1"/>
    </source>
</evidence>
<feature type="domain" description="Mce/MlaD" evidence="2">
    <location>
        <begin position="38"/>
        <end position="112"/>
    </location>
</feature>
<evidence type="ECO:0000256" key="1">
    <source>
        <dbReference type="SAM" id="Phobius"/>
    </source>
</evidence>
<feature type="domain" description="Mammalian cell entry C-terminal" evidence="3">
    <location>
        <begin position="118"/>
        <end position="302"/>
    </location>
</feature>
<dbReference type="Pfam" id="PF02470">
    <property type="entry name" value="MlaD"/>
    <property type="match status" value="1"/>
</dbReference>
<dbReference type="EMBL" id="FNAB01000001">
    <property type="protein sequence ID" value="SDC69119.1"/>
    <property type="molecule type" value="Genomic_DNA"/>
</dbReference>
<reference evidence="4 5" key="1">
    <citation type="submission" date="2016-10" db="EMBL/GenBank/DDBJ databases">
        <authorList>
            <person name="de Groot N.N."/>
        </authorList>
    </citation>
    <scope>NUCLEOTIDE SEQUENCE [LARGE SCALE GENOMIC DNA]</scope>
    <source>
        <strain evidence="4 5">JCM 11308</strain>
    </source>
</reference>
<keyword evidence="1" id="KW-1133">Transmembrane helix</keyword>
<dbReference type="InterPro" id="IPR005693">
    <property type="entry name" value="Mce"/>
</dbReference>
<accession>A0A1G6NN01</accession>
<dbReference type="PANTHER" id="PTHR33371:SF4">
    <property type="entry name" value="INTERMEMBRANE PHOSPHOLIPID TRANSPORT SYSTEM BINDING PROTEIN MLAD"/>
    <property type="match status" value="1"/>
</dbReference>